<dbReference type="AlphaFoldDB" id="A0A0V1LJW2"/>
<evidence type="ECO:0000313" key="1">
    <source>
        <dbReference type="EMBL" id="KRZ59792.1"/>
    </source>
</evidence>
<evidence type="ECO:0000313" key="2">
    <source>
        <dbReference type="Proteomes" id="UP000054721"/>
    </source>
</evidence>
<dbReference type="OrthoDB" id="10528515at2759"/>
<keyword evidence="2" id="KW-1185">Reference proteome</keyword>
<organism evidence="1 2">
    <name type="scientific">Trichinella nativa</name>
    <dbReference type="NCBI Taxonomy" id="6335"/>
    <lineage>
        <taxon>Eukaryota</taxon>
        <taxon>Metazoa</taxon>
        <taxon>Ecdysozoa</taxon>
        <taxon>Nematoda</taxon>
        <taxon>Enoplea</taxon>
        <taxon>Dorylaimia</taxon>
        <taxon>Trichinellida</taxon>
        <taxon>Trichinellidae</taxon>
        <taxon>Trichinella</taxon>
    </lineage>
</organism>
<dbReference type="Proteomes" id="UP000054721">
    <property type="component" value="Unassembled WGS sequence"/>
</dbReference>
<reference evidence="1 2" key="1">
    <citation type="submission" date="2015-05" db="EMBL/GenBank/DDBJ databases">
        <title>Evolution of Trichinella species and genotypes.</title>
        <authorList>
            <person name="Korhonen P.K."/>
            <person name="Edoardo P."/>
            <person name="Giuseppe L.R."/>
            <person name="Gasser R.B."/>
        </authorList>
    </citation>
    <scope>NUCLEOTIDE SEQUENCE [LARGE SCALE GENOMIC DNA]</scope>
    <source>
        <strain evidence="1">ISS10</strain>
    </source>
</reference>
<comment type="caution">
    <text evidence="1">The sequence shown here is derived from an EMBL/GenBank/DDBJ whole genome shotgun (WGS) entry which is preliminary data.</text>
</comment>
<protein>
    <submittedName>
        <fullName evidence="1">Uncharacterized protein</fullName>
    </submittedName>
</protein>
<gene>
    <name evidence="1" type="ORF">T02_11921</name>
</gene>
<name>A0A0V1LJW2_9BILA</name>
<proteinExistence type="predicted"/>
<sequence length="119" mass="13721">MVLRFQWKDSRRPIKNFLSWFGIAYKEGCISTKRDANLVKRCQCLRLAAIEILVCPDIRCRDTLRKGCSSDRAMSQEKQLSVSAVVKLKHVFEKLSSSIELLIEMLKSKAIHDIIHSNK</sequence>
<dbReference type="EMBL" id="JYDW01000037">
    <property type="protein sequence ID" value="KRZ59792.1"/>
    <property type="molecule type" value="Genomic_DNA"/>
</dbReference>
<accession>A0A0V1LJW2</accession>